<evidence type="ECO:0000256" key="1">
    <source>
        <dbReference type="SAM" id="Phobius"/>
    </source>
</evidence>
<name>A0AAE7JVG2_SERFO</name>
<keyword evidence="1" id="KW-0472">Membrane</keyword>
<sequence length="74" mass="8073">MVNFHAGIGKNLFCGAFILLSTAPYLHSDFVIDIDFQHIALIQLLQGLGLTLFIMSINAILLSALRRDEIVAGS</sequence>
<reference evidence="2" key="2">
    <citation type="submission" date="2022-06" db="EMBL/GenBank/DDBJ databases">
        <title>Genome sequences of seven Enterobacteriaceae strains isolated from Canadian wastewater treatment facilities.</title>
        <authorList>
            <person name="Huang H."/>
            <person name="Chmara J.T."/>
            <person name="Duceppe M.-O."/>
        </authorList>
    </citation>
    <scope>NUCLEOTIDE SEQUENCE</scope>
    <source>
        <strain evidence="2">HH13</strain>
    </source>
</reference>
<evidence type="ECO:0000313" key="2">
    <source>
        <dbReference type="EMBL" id="QKJ60867.1"/>
    </source>
</evidence>
<proteinExistence type="predicted"/>
<keyword evidence="5" id="KW-1185">Reference proteome</keyword>
<protein>
    <submittedName>
        <fullName evidence="2">Uncharacterized protein</fullName>
    </submittedName>
</protein>
<feature type="transmembrane region" description="Helical" evidence="1">
    <location>
        <begin position="44"/>
        <end position="65"/>
    </location>
</feature>
<evidence type="ECO:0000313" key="3">
    <source>
        <dbReference type="EMBL" id="WMT15208.1"/>
    </source>
</evidence>
<gene>
    <name evidence="2" type="ORF">G9399_24535</name>
    <name evidence="3" type="ORF">RFB13_02340</name>
</gene>
<dbReference type="Proteomes" id="UP000503464">
    <property type="component" value="Chromosome"/>
</dbReference>
<dbReference type="RefSeq" id="WP_161739927.1">
    <property type="nucleotide sequence ID" value="NZ_CP054160.3"/>
</dbReference>
<dbReference type="EMBL" id="CP133586">
    <property type="protein sequence ID" value="WMT15208.1"/>
    <property type="molecule type" value="Genomic_DNA"/>
</dbReference>
<reference evidence="3 5" key="3">
    <citation type="submission" date="2023-08" db="EMBL/GenBank/DDBJ databases">
        <title>Complete Genome and Methylome dissection of Serratia fonticola NEB369.</title>
        <authorList>
            <person name="Fomenkov A."/>
            <person name="Roberts R.D."/>
        </authorList>
    </citation>
    <scope>NUCLEOTIDE SEQUENCE [LARGE SCALE GENOMIC DNA]</scope>
    <source>
        <strain evidence="3 5">NEB369</strain>
    </source>
</reference>
<dbReference type="Proteomes" id="UP001235341">
    <property type="component" value="Chromosome"/>
</dbReference>
<keyword evidence="1" id="KW-1133">Transmembrane helix</keyword>
<reference evidence="4" key="1">
    <citation type="submission" date="2020-03" db="EMBL/GenBank/DDBJ databases">
        <title>Genome sequences of seven Enterobacteriaceae strains isolated from Canadian wastewater treatment facilities.</title>
        <authorList>
            <person name="Huang H."/>
            <person name="Chmara J.T."/>
            <person name="Duceppe M.-O."/>
        </authorList>
    </citation>
    <scope>NUCLEOTIDE SEQUENCE [LARGE SCALE GENOMIC DNA]</scope>
    <source>
        <strain evidence="4">Biosolid 3</strain>
    </source>
</reference>
<dbReference type="EMBL" id="CP054160">
    <property type="protein sequence ID" value="QKJ60867.1"/>
    <property type="molecule type" value="Genomic_DNA"/>
</dbReference>
<dbReference type="AlphaFoldDB" id="A0AAE7JVG2"/>
<keyword evidence="1" id="KW-0812">Transmembrane</keyword>
<organism evidence="2 4">
    <name type="scientific">Serratia fonticola</name>
    <dbReference type="NCBI Taxonomy" id="47917"/>
    <lineage>
        <taxon>Bacteria</taxon>
        <taxon>Pseudomonadati</taxon>
        <taxon>Pseudomonadota</taxon>
        <taxon>Gammaproteobacteria</taxon>
        <taxon>Enterobacterales</taxon>
        <taxon>Yersiniaceae</taxon>
        <taxon>Serratia</taxon>
    </lineage>
</organism>
<accession>A0AAE7JVG2</accession>
<evidence type="ECO:0000313" key="5">
    <source>
        <dbReference type="Proteomes" id="UP001235341"/>
    </source>
</evidence>
<evidence type="ECO:0000313" key="4">
    <source>
        <dbReference type="Proteomes" id="UP000503464"/>
    </source>
</evidence>